<protein>
    <submittedName>
        <fullName evidence="1">Uncharacterized protein</fullName>
    </submittedName>
</protein>
<accession>A0A7Y0L4P5</accession>
<keyword evidence="2" id="KW-1185">Reference proteome</keyword>
<dbReference type="EMBL" id="JABBVZ010000027">
    <property type="protein sequence ID" value="NMP22631.1"/>
    <property type="molecule type" value="Genomic_DNA"/>
</dbReference>
<dbReference type="RefSeq" id="WP_169099121.1">
    <property type="nucleotide sequence ID" value="NZ_JABBVZ010000027.1"/>
</dbReference>
<dbReference type="AlphaFoldDB" id="A0A7Y0L4P5"/>
<evidence type="ECO:0000313" key="1">
    <source>
        <dbReference type="EMBL" id="NMP22631.1"/>
    </source>
</evidence>
<evidence type="ECO:0000313" key="2">
    <source>
        <dbReference type="Proteomes" id="UP000533476"/>
    </source>
</evidence>
<comment type="caution">
    <text evidence="1">The sequence shown here is derived from an EMBL/GenBank/DDBJ whole genome shotgun (WGS) entry which is preliminary data.</text>
</comment>
<reference evidence="1 2" key="1">
    <citation type="submission" date="2020-04" db="EMBL/GenBank/DDBJ databases">
        <authorList>
            <person name="Zhang R."/>
            <person name="Schippers A."/>
        </authorList>
    </citation>
    <scope>NUCLEOTIDE SEQUENCE [LARGE SCALE GENOMIC DNA]</scope>
    <source>
        <strain evidence="1 2">DSM 109850</strain>
    </source>
</reference>
<proteinExistence type="predicted"/>
<gene>
    <name evidence="1" type="ORF">HIJ39_09735</name>
</gene>
<sequence length="139" mass="15956">MSFVTFWTTGSEQEWNRALERYWPHVRPANVQIEREMAELDRRSVQSLQAQEFYDWLYHKYFVWKYTQPNRLATTRESLASHHAHAAGLVELQDIQRLLFATDPRDTLDEAPANAGRIGGLGMAGASGLLANPLRVKLT</sequence>
<dbReference type="Proteomes" id="UP000533476">
    <property type="component" value="Unassembled WGS sequence"/>
</dbReference>
<name>A0A7Y0L4P5_9FIRM</name>
<organism evidence="1 2">
    <name type="scientific">Sulfobacillus harzensis</name>
    <dbReference type="NCBI Taxonomy" id="2729629"/>
    <lineage>
        <taxon>Bacteria</taxon>
        <taxon>Bacillati</taxon>
        <taxon>Bacillota</taxon>
        <taxon>Clostridia</taxon>
        <taxon>Eubacteriales</taxon>
        <taxon>Clostridiales Family XVII. Incertae Sedis</taxon>
        <taxon>Sulfobacillus</taxon>
    </lineage>
</organism>